<feature type="modified residue" description="N6-(pyridoxal phosphate)lysine" evidence="13 14">
    <location>
        <position position="102"/>
    </location>
</feature>
<evidence type="ECO:0000259" key="18">
    <source>
        <dbReference type="Pfam" id="PF17944"/>
    </source>
</evidence>
<name>A0A1L6MZE0_9BACT</name>
<dbReference type="Proteomes" id="UP000185544">
    <property type="component" value="Chromosome"/>
</dbReference>
<reference evidence="19 20" key="1">
    <citation type="submission" date="2016-08" db="EMBL/GenBank/DDBJ databases">
        <title>Identification and validation of antigenic proteins from Pajaroellobacter abortibovis using de-novo genome sequence assembly and reverse vaccinology.</title>
        <authorList>
            <person name="Welly B.T."/>
            <person name="Miller M.R."/>
            <person name="Stott J.L."/>
            <person name="Blanchard M.T."/>
            <person name="Islas-Trejo A.D."/>
            <person name="O'Rourke S.M."/>
            <person name="Young A.E."/>
            <person name="Medrano J.F."/>
            <person name="Van Eenennaam A.L."/>
        </authorList>
    </citation>
    <scope>NUCLEOTIDE SEQUENCE [LARGE SCALE GENOMIC DNA]</scope>
    <source>
        <strain evidence="19 20">BTF92-0548A/99-0131</strain>
    </source>
</reference>
<evidence type="ECO:0000256" key="12">
    <source>
        <dbReference type="ARBA" id="ARBA00049309"/>
    </source>
</evidence>
<comment type="cofactor">
    <cofactor evidence="2 13">
        <name>Mg(2+)</name>
        <dbReference type="ChEBI" id="CHEBI:18420"/>
    </cofactor>
</comment>
<evidence type="ECO:0000256" key="3">
    <source>
        <dbReference type="ARBA" id="ARBA00002257"/>
    </source>
</evidence>
<dbReference type="NCBIfam" id="TIGR01273">
    <property type="entry name" value="speA"/>
    <property type="match status" value="1"/>
</dbReference>
<organism evidence="19 20">
    <name type="scientific">Pajaroellobacter abortibovis</name>
    <dbReference type="NCBI Taxonomy" id="1882918"/>
    <lineage>
        <taxon>Bacteria</taxon>
        <taxon>Pseudomonadati</taxon>
        <taxon>Myxococcota</taxon>
        <taxon>Polyangia</taxon>
        <taxon>Polyangiales</taxon>
        <taxon>Polyangiaceae</taxon>
    </lineage>
</organism>
<evidence type="ECO:0000256" key="15">
    <source>
        <dbReference type="PIRSR" id="PIRSR600183-50"/>
    </source>
</evidence>
<keyword evidence="11 13" id="KW-0456">Lyase</keyword>
<feature type="domain" description="Arginine decarboxylase C-terminal helical" evidence="18">
    <location>
        <begin position="577"/>
        <end position="630"/>
    </location>
</feature>
<dbReference type="EC" id="4.1.1.19" evidence="13"/>
<dbReference type="FunFam" id="1.20.58.930:FF:000002">
    <property type="entry name" value="Biosynthetic arginine decarboxylase"/>
    <property type="match status" value="1"/>
</dbReference>
<comment type="pathway">
    <text evidence="13">Amine and polyamine biosynthesis; agmatine biosynthesis; agmatine from L-arginine: step 1/1.</text>
</comment>
<dbReference type="InterPro" id="IPR041128">
    <property type="entry name" value="Arg_decarbox_C"/>
</dbReference>
<comment type="function">
    <text evidence="3 13">Catalyzes the biosynthesis of agmatine from arginine.</text>
</comment>
<dbReference type="InterPro" id="IPR022653">
    <property type="entry name" value="De-COase2_pyr-phos_BS"/>
</dbReference>
<evidence type="ECO:0000256" key="9">
    <source>
        <dbReference type="ARBA" id="ARBA00023066"/>
    </source>
</evidence>
<keyword evidence="8 13" id="KW-0663">Pyridoxal phosphate</keyword>
<dbReference type="HAMAP" id="MF_01417">
    <property type="entry name" value="SpeA"/>
    <property type="match status" value="1"/>
</dbReference>
<sequence length="634" mass="71880">MSGNGWSSAKSADLYNVRGWGEPYFIVNEEGNVEVRPDPERHQRIDLLALTKDLKARGLALPLLIRFPDILKDRIQRLNQCFAKAISEYSYAGVYRGVYPIKVNPQRHVVEEIIKFGRPWSFGLEVGSKPELLIALAAMDDVGGLILCNGYKDQKYIETALLAQRVDKTIIFVLERIEELELVFRASEKTGIIPILGVRAKLTSKGVGRWADSTGDRAKFGLIASEIVEVVDRLAEKNMLSSMQLLHFHMGSQISSIIPIKNAMREAATLYVELAKMGCHMRYLDVGGGLAVDYDGSKTDFHASKNYNMQEYAYDVVSSVQEACTRASIDVPTLVTETGRAIVAHQSILIFEIVGSYGVRAGEPQPPSPNAHPILKTLYETYQGIMPKNLQESLHDALQAKEELQSLFKFGYVRLRERAEAERTFWGCCEKIIKVMRNQKFIPEELKNLEKELSSIYYSNFSVFQSAPDIWAIKQLFPIMPIHRLQEEPSLRATLVDLTCDSDGAINHFIDREDVKGLLEVHPYRKGEPYYMGLFLNGAYQEILGDLHNLFGDTNVIHVQLGPEGYQVAHVVKGDSIAEVLHYVQYLPDHMIETVRQQAERSHRRGQTTLPQMRLLMQHYEKSFGIYTYLTEEE</sequence>
<evidence type="ECO:0000256" key="8">
    <source>
        <dbReference type="ARBA" id="ARBA00022898"/>
    </source>
</evidence>
<dbReference type="InterPro" id="IPR009006">
    <property type="entry name" value="Ala_racemase/Decarboxylase_C"/>
</dbReference>
<evidence type="ECO:0000256" key="4">
    <source>
        <dbReference type="ARBA" id="ARBA00008357"/>
    </source>
</evidence>
<keyword evidence="9 13" id="KW-0745">Spermidine biosynthesis</keyword>
<feature type="domain" description="Arginine decarboxylase helical bundle" evidence="17">
    <location>
        <begin position="369"/>
        <end position="449"/>
    </location>
</feature>
<feature type="binding site" evidence="13">
    <location>
        <begin position="284"/>
        <end position="294"/>
    </location>
    <ligand>
        <name>substrate</name>
    </ligand>
</feature>
<evidence type="ECO:0000256" key="2">
    <source>
        <dbReference type="ARBA" id="ARBA00001946"/>
    </source>
</evidence>
<evidence type="ECO:0000313" key="20">
    <source>
        <dbReference type="Proteomes" id="UP000185544"/>
    </source>
</evidence>
<evidence type="ECO:0000259" key="17">
    <source>
        <dbReference type="Pfam" id="PF17810"/>
    </source>
</evidence>
<keyword evidence="20" id="KW-1185">Reference proteome</keyword>
<dbReference type="EMBL" id="CP016908">
    <property type="protein sequence ID" value="APS00869.1"/>
    <property type="molecule type" value="Genomic_DNA"/>
</dbReference>
<evidence type="ECO:0000256" key="14">
    <source>
        <dbReference type="PIRSR" id="PIRSR001336-50"/>
    </source>
</evidence>
<evidence type="ECO:0000256" key="1">
    <source>
        <dbReference type="ARBA" id="ARBA00001933"/>
    </source>
</evidence>
<comment type="similarity">
    <text evidence="4 13">Belongs to the Orn/Lys/Arg decarboxylase class-II family. SpeA subfamily.</text>
</comment>
<keyword evidence="6 13" id="KW-0210">Decarboxylase</keyword>
<dbReference type="Pfam" id="PF17944">
    <property type="entry name" value="Arg_decarbox_C"/>
    <property type="match status" value="1"/>
</dbReference>
<dbReference type="PANTHER" id="PTHR43295:SF9">
    <property type="entry name" value="BIOSYNTHETIC ARGININE DECARBOXYLASE"/>
    <property type="match status" value="1"/>
</dbReference>
<keyword evidence="7 13" id="KW-0460">Magnesium</keyword>
<dbReference type="PROSITE" id="PS00878">
    <property type="entry name" value="ODR_DC_2_1"/>
    <property type="match status" value="1"/>
</dbReference>
<evidence type="ECO:0000259" key="16">
    <source>
        <dbReference type="Pfam" id="PF02784"/>
    </source>
</evidence>
<dbReference type="GO" id="GO:0046872">
    <property type="term" value="F:metal ion binding"/>
    <property type="evidence" value="ECO:0007669"/>
    <property type="project" value="UniProtKB-KW"/>
</dbReference>
<dbReference type="AlphaFoldDB" id="A0A1L6MZE0"/>
<dbReference type="KEGG" id="pabo:BCY86_03395"/>
<evidence type="ECO:0000313" key="19">
    <source>
        <dbReference type="EMBL" id="APS00869.1"/>
    </source>
</evidence>
<dbReference type="GO" id="GO:0006527">
    <property type="term" value="P:L-arginine catabolic process"/>
    <property type="evidence" value="ECO:0007669"/>
    <property type="project" value="InterPro"/>
</dbReference>
<dbReference type="InterPro" id="IPR002985">
    <property type="entry name" value="Arg_decrbxlase"/>
</dbReference>
<evidence type="ECO:0000256" key="13">
    <source>
        <dbReference type="HAMAP-Rule" id="MF_01417"/>
    </source>
</evidence>
<evidence type="ECO:0000256" key="11">
    <source>
        <dbReference type="ARBA" id="ARBA00023239"/>
    </source>
</evidence>
<accession>A0A1L6MZE0</accession>
<dbReference type="GO" id="GO:0008295">
    <property type="term" value="P:spermidine biosynthetic process"/>
    <property type="evidence" value="ECO:0007669"/>
    <property type="project" value="UniProtKB-UniRule"/>
</dbReference>
<dbReference type="NCBIfam" id="NF003763">
    <property type="entry name" value="PRK05354.1"/>
    <property type="match status" value="1"/>
</dbReference>
<dbReference type="Pfam" id="PF17810">
    <property type="entry name" value="Arg_decarb_HB"/>
    <property type="match status" value="1"/>
</dbReference>
<evidence type="ECO:0000256" key="6">
    <source>
        <dbReference type="ARBA" id="ARBA00022793"/>
    </source>
</evidence>
<comment type="cofactor">
    <cofactor evidence="1 13 14">
        <name>pyridoxal 5'-phosphate</name>
        <dbReference type="ChEBI" id="CHEBI:597326"/>
    </cofactor>
</comment>
<dbReference type="Gene3D" id="3.20.20.10">
    <property type="entry name" value="Alanine racemase"/>
    <property type="match status" value="1"/>
</dbReference>
<gene>
    <name evidence="13" type="primary">speA</name>
    <name evidence="19" type="ORF">BCY86_03395</name>
</gene>
<keyword evidence="10 13" id="KW-0620">Polyamine biosynthesis</keyword>
<keyword evidence="5 13" id="KW-0479">Metal-binding</keyword>
<evidence type="ECO:0000256" key="7">
    <source>
        <dbReference type="ARBA" id="ARBA00022842"/>
    </source>
</evidence>
<dbReference type="Gene3D" id="1.20.58.930">
    <property type="match status" value="1"/>
</dbReference>
<dbReference type="InterPro" id="IPR000183">
    <property type="entry name" value="Orn/DAP/Arg_de-COase"/>
</dbReference>
<dbReference type="InterPro" id="IPR040634">
    <property type="entry name" value="Arg_decarb_HB"/>
</dbReference>
<evidence type="ECO:0000256" key="10">
    <source>
        <dbReference type="ARBA" id="ARBA00023115"/>
    </source>
</evidence>
<dbReference type="GO" id="GO:0008792">
    <property type="term" value="F:arginine decarboxylase activity"/>
    <property type="evidence" value="ECO:0007669"/>
    <property type="project" value="UniProtKB-UniRule"/>
</dbReference>
<dbReference type="PRINTS" id="PR01179">
    <property type="entry name" value="ODADCRBXLASE"/>
</dbReference>
<dbReference type="InterPro" id="IPR029066">
    <property type="entry name" value="PLP-binding_barrel"/>
</dbReference>
<proteinExistence type="inferred from homology"/>
<dbReference type="Gene3D" id="1.10.287.3440">
    <property type="match status" value="1"/>
</dbReference>
<feature type="active site" description="Proton donor" evidence="15">
    <location>
        <position position="500"/>
    </location>
</feature>
<dbReference type="Pfam" id="PF02784">
    <property type="entry name" value="Orn_Arg_deC_N"/>
    <property type="match status" value="1"/>
</dbReference>
<comment type="catalytic activity">
    <reaction evidence="12 13">
        <text>L-arginine + H(+) = agmatine + CO2</text>
        <dbReference type="Rhea" id="RHEA:17641"/>
        <dbReference type="ChEBI" id="CHEBI:15378"/>
        <dbReference type="ChEBI" id="CHEBI:16526"/>
        <dbReference type="ChEBI" id="CHEBI:32682"/>
        <dbReference type="ChEBI" id="CHEBI:58145"/>
        <dbReference type="EC" id="4.1.1.19"/>
    </reaction>
</comment>
<dbReference type="UniPathway" id="UPA00186">
    <property type="reaction ID" value="UER00284"/>
</dbReference>
<dbReference type="PANTHER" id="PTHR43295">
    <property type="entry name" value="ARGININE DECARBOXYLASE"/>
    <property type="match status" value="1"/>
</dbReference>
<evidence type="ECO:0000256" key="5">
    <source>
        <dbReference type="ARBA" id="ARBA00022723"/>
    </source>
</evidence>
<dbReference type="CDD" id="cd06830">
    <property type="entry name" value="PLPDE_III_ADC"/>
    <property type="match status" value="1"/>
</dbReference>
<dbReference type="STRING" id="1882918.BCY86_03395"/>
<protein>
    <recommendedName>
        <fullName evidence="13">Biosynthetic arginine decarboxylase</fullName>
        <shortName evidence="13">ADC</shortName>
        <ecNumber evidence="13">4.1.1.19</ecNumber>
    </recommendedName>
</protein>
<feature type="domain" description="Orn/DAP/Arg decarboxylase 2 N-terminal" evidence="16">
    <location>
        <begin position="94"/>
        <end position="344"/>
    </location>
</feature>
<dbReference type="PRINTS" id="PR01180">
    <property type="entry name" value="ARGDCRBXLASE"/>
</dbReference>
<dbReference type="PIRSF" id="PIRSF001336">
    <property type="entry name" value="Arg_decrbxlase"/>
    <property type="match status" value="1"/>
</dbReference>
<dbReference type="Gene3D" id="2.40.37.10">
    <property type="entry name" value="Lyase, Ornithine Decarboxylase, Chain A, domain 1"/>
    <property type="match status" value="1"/>
</dbReference>
<dbReference type="SUPFAM" id="SSF51419">
    <property type="entry name" value="PLP-binding barrel"/>
    <property type="match status" value="1"/>
</dbReference>
<dbReference type="InterPro" id="IPR022644">
    <property type="entry name" value="De-COase2_N"/>
</dbReference>